<gene>
    <name evidence="2" type="ORF">DPMN_017084</name>
</gene>
<name>A0A9D4S738_DREPO</name>
<reference evidence="2" key="1">
    <citation type="journal article" date="2019" name="bioRxiv">
        <title>The Genome of the Zebra Mussel, Dreissena polymorpha: A Resource for Invasive Species Research.</title>
        <authorList>
            <person name="McCartney M.A."/>
            <person name="Auch B."/>
            <person name="Kono T."/>
            <person name="Mallez S."/>
            <person name="Zhang Y."/>
            <person name="Obille A."/>
            <person name="Becker A."/>
            <person name="Abrahante J.E."/>
            <person name="Garbe J."/>
            <person name="Badalamenti J.P."/>
            <person name="Herman A."/>
            <person name="Mangelson H."/>
            <person name="Liachko I."/>
            <person name="Sullivan S."/>
            <person name="Sone E.D."/>
            <person name="Koren S."/>
            <person name="Silverstein K.A.T."/>
            <person name="Beckman K.B."/>
            <person name="Gohl D.M."/>
        </authorList>
    </citation>
    <scope>NUCLEOTIDE SEQUENCE</scope>
    <source>
        <strain evidence="2">Duluth1</strain>
        <tissue evidence="2">Whole animal</tissue>
    </source>
</reference>
<sequence>MLGQLLRNNTIHNSHDPVDNDHGDRRCMKHFLMLGIAAHSQKLCSLQVFQRGQGGPYSVLHLSTKCAISRIPSGM</sequence>
<feature type="compositionally biased region" description="Basic and acidic residues" evidence="1">
    <location>
        <begin position="13"/>
        <end position="22"/>
    </location>
</feature>
<feature type="region of interest" description="Disordered" evidence="1">
    <location>
        <begin position="1"/>
        <end position="22"/>
    </location>
</feature>
<dbReference type="EMBL" id="JAIWYP010000001">
    <property type="protein sequence ID" value="KAH3892948.1"/>
    <property type="molecule type" value="Genomic_DNA"/>
</dbReference>
<evidence type="ECO:0000313" key="2">
    <source>
        <dbReference type="EMBL" id="KAH3892948.1"/>
    </source>
</evidence>
<dbReference type="Proteomes" id="UP000828390">
    <property type="component" value="Unassembled WGS sequence"/>
</dbReference>
<dbReference type="AlphaFoldDB" id="A0A9D4S738"/>
<evidence type="ECO:0000313" key="3">
    <source>
        <dbReference type="Proteomes" id="UP000828390"/>
    </source>
</evidence>
<organism evidence="2 3">
    <name type="scientific">Dreissena polymorpha</name>
    <name type="common">Zebra mussel</name>
    <name type="synonym">Mytilus polymorpha</name>
    <dbReference type="NCBI Taxonomy" id="45954"/>
    <lineage>
        <taxon>Eukaryota</taxon>
        <taxon>Metazoa</taxon>
        <taxon>Spiralia</taxon>
        <taxon>Lophotrochozoa</taxon>
        <taxon>Mollusca</taxon>
        <taxon>Bivalvia</taxon>
        <taxon>Autobranchia</taxon>
        <taxon>Heteroconchia</taxon>
        <taxon>Euheterodonta</taxon>
        <taxon>Imparidentia</taxon>
        <taxon>Neoheterodontei</taxon>
        <taxon>Myida</taxon>
        <taxon>Dreissenoidea</taxon>
        <taxon>Dreissenidae</taxon>
        <taxon>Dreissena</taxon>
    </lineage>
</organism>
<proteinExistence type="predicted"/>
<reference evidence="2" key="2">
    <citation type="submission" date="2020-11" db="EMBL/GenBank/DDBJ databases">
        <authorList>
            <person name="McCartney M.A."/>
            <person name="Auch B."/>
            <person name="Kono T."/>
            <person name="Mallez S."/>
            <person name="Becker A."/>
            <person name="Gohl D.M."/>
            <person name="Silverstein K.A.T."/>
            <person name="Koren S."/>
            <person name="Bechman K.B."/>
            <person name="Herman A."/>
            <person name="Abrahante J.E."/>
            <person name="Garbe J."/>
        </authorList>
    </citation>
    <scope>NUCLEOTIDE SEQUENCE</scope>
    <source>
        <strain evidence="2">Duluth1</strain>
        <tissue evidence="2">Whole animal</tissue>
    </source>
</reference>
<comment type="caution">
    <text evidence="2">The sequence shown here is derived from an EMBL/GenBank/DDBJ whole genome shotgun (WGS) entry which is preliminary data.</text>
</comment>
<accession>A0A9D4S738</accession>
<protein>
    <submittedName>
        <fullName evidence="2">Uncharacterized protein</fullName>
    </submittedName>
</protein>
<feature type="compositionally biased region" description="Polar residues" evidence="1">
    <location>
        <begin position="1"/>
        <end position="12"/>
    </location>
</feature>
<evidence type="ECO:0000256" key="1">
    <source>
        <dbReference type="SAM" id="MobiDB-lite"/>
    </source>
</evidence>
<keyword evidence="3" id="KW-1185">Reference proteome</keyword>